<name>A0ABU6X9W9_9FABA</name>
<dbReference type="EMBL" id="JASCZI010211526">
    <property type="protein sequence ID" value="MED6193783.1"/>
    <property type="molecule type" value="Genomic_DNA"/>
</dbReference>
<dbReference type="InterPro" id="IPR035979">
    <property type="entry name" value="RBD_domain_sf"/>
</dbReference>
<evidence type="ECO:0000313" key="2">
    <source>
        <dbReference type="Proteomes" id="UP001341840"/>
    </source>
</evidence>
<proteinExistence type="predicted"/>
<evidence type="ECO:0000313" key="1">
    <source>
        <dbReference type="EMBL" id="MED6193783.1"/>
    </source>
</evidence>
<accession>A0ABU6X9W9</accession>
<comment type="caution">
    <text evidence="1">The sequence shown here is derived from an EMBL/GenBank/DDBJ whole genome shotgun (WGS) entry which is preliminary data.</text>
</comment>
<sequence length="169" mass="18673">MSLGFGNPKATADNVQLAMEEAKPSEGLLKKATSACCGLLADNCCGMCVLQTCRFANDQCMIVCTQLCVAMACFDLSSCCIESCECCTVQKEQKIQGGVVRLHQFEKFDEARTAVKVMNGRSWCGRKLHVAISKYRKYNSKGNWVKSSSFKDHKKYARGWGEELIIQGS</sequence>
<evidence type="ECO:0008006" key="3">
    <source>
        <dbReference type="Google" id="ProtNLM"/>
    </source>
</evidence>
<dbReference type="Gene3D" id="3.30.70.330">
    <property type="match status" value="1"/>
</dbReference>
<dbReference type="SUPFAM" id="SSF54928">
    <property type="entry name" value="RNA-binding domain, RBD"/>
    <property type="match status" value="1"/>
</dbReference>
<reference evidence="1 2" key="1">
    <citation type="journal article" date="2023" name="Plants (Basel)">
        <title>Bridging the Gap: Combining Genomics and Transcriptomics Approaches to Understand Stylosanthes scabra, an Orphan Legume from the Brazilian Caatinga.</title>
        <authorList>
            <person name="Ferreira-Neto J.R.C."/>
            <person name="da Silva M.D."/>
            <person name="Binneck E."/>
            <person name="de Melo N.F."/>
            <person name="da Silva R.H."/>
            <person name="de Melo A.L.T.M."/>
            <person name="Pandolfi V."/>
            <person name="Bustamante F.O."/>
            <person name="Brasileiro-Vidal A.C."/>
            <person name="Benko-Iseppon A.M."/>
        </authorList>
    </citation>
    <scope>NUCLEOTIDE SEQUENCE [LARGE SCALE GENOMIC DNA]</scope>
    <source>
        <tissue evidence="1">Leaves</tissue>
    </source>
</reference>
<dbReference type="InterPro" id="IPR012677">
    <property type="entry name" value="Nucleotide-bd_a/b_plait_sf"/>
</dbReference>
<organism evidence="1 2">
    <name type="scientific">Stylosanthes scabra</name>
    <dbReference type="NCBI Taxonomy" id="79078"/>
    <lineage>
        <taxon>Eukaryota</taxon>
        <taxon>Viridiplantae</taxon>
        <taxon>Streptophyta</taxon>
        <taxon>Embryophyta</taxon>
        <taxon>Tracheophyta</taxon>
        <taxon>Spermatophyta</taxon>
        <taxon>Magnoliopsida</taxon>
        <taxon>eudicotyledons</taxon>
        <taxon>Gunneridae</taxon>
        <taxon>Pentapetalae</taxon>
        <taxon>rosids</taxon>
        <taxon>fabids</taxon>
        <taxon>Fabales</taxon>
        <taxon>Fabaceae</taxon>
        <taxon>Papilionoideae</taxon>
        <taxon>50 kb inversion clade</taxon>
        <taxon>dalbergioids sensu lato</taxon>
        <taxon>Dalbergieae</taxon>
        <taxon>Pterocarpus clade</taxon>
        <taxon>Stylosanthes</taxon>
    </lineage>
</organism>
<protein>
    <recommendedName>
        <fullName evidence="3">RRM domain-containing protein</fullName>
    </recommendedName>
</protein>
<gene>
    <name evidence="1" type="ORF">PIB30_022701</name>
</gene>
<dbReference type="PANTHER" id="PTHR46503">
    <property type="entry name" value="INTER-ALPHA-TRYPSIN INHIBITOR HEAVY CHAIN-LIKE PROTEIN"/>
    <property type="match status" value="1"/>
</dbReference>
<keyword evidence="2" id="KW-1185">Reference proteome</keyword>
<dbReference type="Proteomes" id="UP001341840">
    <property type="component" value="Unassembled WGS sequence"/>
</dbReference>
<dbReference type="PANTHER" id="PTHR46503:SF9">
    <property type="entry name" value="INTER ALPHA-TRYPSIN INHIBITOR, HEAVY CHAIN-LIKE PROTEIN"/>
    <property type="match status" value="1"/>
</dbReference>